<dbReference type="Proteomes" id="UP000790787">
    <property type="component" value="Chromosome 6"/>
</dbReference>
<dbReference type="PANTHER" id="PTHR33240">
    <property type="entry name" value="OS08G0508500 PROTEIN"/>
    <property type="match status" value="1"/>
</dbReference>
<dbReference type="KEGG" id="nta:107822547"/>
<dbReference type="GeneID" id="107822547"/>
<dbReference type="AlphaFoldDB" id="A0A1S4CTZ1"/>
<organism evidence="1 2">
    <name type="scientific">Nicotiana tabacum</name>
    <name type="common">Common tobacco</name>
    <dbReference type="NCBI Taxonomy" id="4097"/>
    <lineage>
        <taxon>Eukaryota</taxon>
        <taxon>Viridiplantae</taxon>
        <taxon>Streptophyta</taxon>
        <taxon>Embryophyta</taxon>
        <taxon>Tracheophyta</taxon>
        <taxon>Spermatophyta</taxon>
        <taxon>Magnoliopsida</taxon>
        <taxon>eudicotyledons</taxon>
        <taxon>Gunneridae</taxon>
        <taxon>Pentapetalae</taxon>
        <taxon>asterids</taxon>
        <taxon>lamiids</taxon>
        <taxon>Solanales</taxon>
        <taxon>Solanaceae</taxon>
        <taxon>Nicotianoideae</taxon>
        <taxon>Nicotianeae</taxon>
        <taxon>Nicotiana</taxon>
    </lineage>
</organism>
<proteinExistence type="predicted"/>
<accession>A0A1S4CTZ1</accession>
<protein>
    <submittedName>
        <fullName evidence="2">Uncharacterized protein LOC107822547</fullName>
    </submittedName>
</protein>
<gene>
    <name evidence="2" type="primary">LOC107822547</name>
</gene>
<reference evidence="2" key="2">
    <citation type="submission" date="2025-08" db="UniProtKB">
        <authorList>
            <consortium name="RefSeq"/>
        </authorList>
    </citation>
    <scope>IDENTIFICATION</scope>
    <source>
        <tissue evidence="2">Leaf</tissue>
    </source>
</reference>
<evidence type="ECO:0000313" key="2">
    <source>
        <dbReference type="RefSeq" id="XP_016504586.1"/>
    </source>
</evidence>
<name>A0A1S4CTZ1_TOBAC</name>
<dbReference type="PaxDb" id="4097-A0A1S4CTZ1"/>
<keyword evidence="1" id="KW-1185">Reference proteome</keyword>
<dbReference type="PANTHER" id="PTHR33240:SF8">
    <property type="entry name" value="OS03G0439900 PROTEIN"/>
    <property type="match status" value="1"/>
</dbReference>
<reference evidence="1" key="1">
    <citation type="journal article" date="2014" name="Nat. Commun.">
        <title>The tobacco genome sequence and its comparison with those of tomato and potato.</title>
        <authorList>
            <person name="Sierro N."/>
            <person name="Battey J.N."/>
            <person name="Ouadi S."/>
            <person name="Bakaher N."/>
            <person name="Bovet L."/>
            <person name="Willig A."/>
            <person name="Goepfert S."/>
            <person name="Peitsch M.C."/>
            <person name="Ivanov N.V."/>
        </authorList>
    </citation>
    <scope>NUCLEOTIDE SEQUENCE [LARGE SCALE GENOMIC DNA]</scope>
</reference>
<evidence type="ECO:0000313" key="1">
    <source>
        <dbReference type="Proteomes" id="UP000790787"/>
    </source>
</evidence>
<sequence>MRLNPCTTKSDALYEFHQERGHKIEDCIALRQEVINMLRQGHLKELLSDRGRTTFARGREQHQGPPKLPLPTRTIHMIISNGDDASINSVKFTTAHKLKRSITHERYDELKESIIFDKSDTDDLALPHYDALVITLQILDTDVRRIMVDDESGACIIHPRVLAQMKLKNKIVPHCITLMGFNNAVERTFGKITLPILADGVTLEIVFYIMDRVISYKP</sequence>
<dbReference type="RefSeq" id="XP_016504586.1">
    <property type="nucleotide sequence ID" value="XM_016649100.1"/>
</dbReference>
<dbReference type="OrthoDB" id="1752268at2759"/>